<proteinExistence type="predicted"/>
<evidence type="ECO:0000313" key="1">
    <source>
        <dbReference type="EMBL" id="KIM48650.1"/>
    </source>
</evidence>
<sequence>MLSELVIIYYKAMKYRKNECLGTNTRRYVLSAFNVNPNQGKKNVIDREHFKFPQVHQQQHRGLDRHPQMIEKRLALQPPMPRSTSSCPCNLNIIRGFLELPPSVASCRACASTNPSLQTVFLAILASKVAFRKKHASS</sequence>
<dbReference type="HOGENOM" id="CLU_1855498_0_0_1"/>
<keyword evidence="2" id="KW-1185">Reference proteome</keyword>
<name>A0A0C3CJ02_HEBCY</name>
<protein>
    <submittedName>
        <fullName evidence="1">Uncharacterized protein</fullName>
    </submittedName>
</protein>
<evidence type="ECO:0000313" key="2">
    <source>
        <dbReference type="Proteomes" id="UP000053424"/>
    </source>
</evidence>
<reference evidence="1 2" key="1">
    <citation type="submission" date="2014-04" db="EMBL/GenBank/DDBJ databases">
        <authorList>
            <consortium name="DOE Joint Genome Institute"/>
            <person name="Kuo A."/>
            <person name="Gay G."/>
            <person name="Dore J."/>
            <person name="Kohler A."/>
            <person name="Nagy L.G."/>
            <person name="Floudas D."/>
            <person name="Copeland A."/>
            <person name="Barry K.W."/>
            <person name="Cichocki N."/>
            <person name="Veneault-Fourrey C."/>
            <person name="LaButti K."/>
            <person name="Lindquist E.A."/>
            <person name="Lipzen A."/>
            <person name="Lundell T."/>
            <person name="Morin E."/>
            <person name="Murat C."/>
            <person name="Sun H."/>
            <person name="Tunlid A."/>
            <person name="Henrissat B."/>
            <person name="Grigoriev I.V."/>
            <person name="Hibbett D.S."/>
            <person name="Martin F."/>
            <person name="Nordberg H.P."/>
            <person name="Cantor M.N."/>
            <person name="Hua S.X."/>
        </authorList>
    </citation>
    <scope>NUCLEOTIDE SEQUENCE [LARGE SCALE GENOMIC DNA]</scope>
    <source>
        <strain evidence="2">h7</strain>
    </source>
</reference>
<dbReference type="Proteomes" id="UP000053424">
    <property type="component" value="Unassembled WGS sequence"/>
</dbReference>
<dbReference type="EMBL" id="KN831768">
    <property type="protein sequence ID" value="KIM48650.1"/>
    <property type="molecule type" value="Genomic_DNA"/>
</dbReference>
<dbReference type="AlphaFoldDB" id="A0A0C3CJ02"/>
<organism evidence="1 2">
    <name type="scientific">Hebeloma cylindrosporum</name>
    <dbReference type="NCBI Taxonomy" id="76867"/>
    <lineage>
        <taxon>Eukaryota</taxon>
        <taxon>Fungi</taxon>
        <taxon>Dikarya</taxon>
        <taxon>Basidiomycota</taxon>
        <taxon>Agaricomycotina</taxon>
        <taxon>Agaricomycetes</taxon>
        <taxon>Agaricomycetidae</taxon>
        <taxon>Agaricales</taxon>
        <taxon>Agaricineae</taxon>
        <taxon>Hymenogastraceae</taxon>
        <taxon>Hebeloma</taxon>
    </lineage>
</organism>
<gene>
    <name evidence="1" type="ORF">M413DRAFT_82874</name>
</gene>
<accession>A0A0C3CJ02</accession>
<reference evidence="2" key="2">
    <citation type="submission" date="2015-01" db="EMBL/GenBank/DDBJ databases">
        <title>Evolutionary Origins and Diversification of the Mycorrhizal Mutualists.</title>
        <authorList>
            <consortium name="DOE Joint Genome Institute"/>
            <consortium name="Mycorrhizal Genomics Consortium"/>
            <person name="Kohler A."/>
            <person name="Kuo A."/>
            <person name="Nagy L.G."/>
            <person name="Floudas D."/>
            <person name="Copeland A."/>
            <person name="Barry K.W."/>
            <person name="Cichocki N."/>
            <person name="Veneault-Fourrey C."/>
            <person name="LaButti K."/>
            <person name="Lindquist E.A."/>
            <person name="Lipzen A."/>
            <person name="Lundell T."/>
            <person name="Morin E."/>
            <person name="Murat C."/>
            <person name="Riley R."/>
            <person name="Ohm R."/>
            <person name="Sun H."/>
            <person name="Tunlid A."/>
            <person name="Henrissat B."/>
            <person name="Grigoriev I.V."/>
            <person name="Hibbett D.S."/>
            <person name="Martin F."/>
        </authorList>
    </citation>
    <scope>NUCLEOTIDE SEQUENCE [LARGE SCALE GENOMIC DNA]</scope>
    <source>
        <strain evidence="2">h7</strain>
    </source>
</reference>